<gene>
    <name evidence="1" type="ORF">I573_01285</name>
</gene>
<proteinExistence type="predicted"/>
<sequence>MRYDLNKIDEDVLGLIPVGESRILTKDIVSMVGVSERMVRESIERLRKRVPIVASREKPFGLYIASDEDEFQRGIAAFENQAKTMMKNAEQLRNTHLKTWRYDLNNPLWRSHAQEELHLFMDNHELIAQFELDGEDTTSGVMTLPPEIAKMVDEGEQLIFVRIKGGSE</sequence>
<dbReference type="Proteomes" id="UP000015961">
    <property type="component" value="Unassembled WGS sequence"/>
</dbReference>
<dbReference type="EMBL" id="ASWO01000005">
    <property type="protein sequence ID" value="EOT83563.1"/>
    <property type="molecule type" value="Genomic_DNA"/>
</dbReference>
<protein>
    <submittedName>
        <fullName evidence="1">Uncharacterized protein</fullName>
    </submittedName>
</protein>
<dbReference type="STRING" id="1140003.OMY_01395"/>
<evidence type="ECO:0000313" key="1">
    <source>
        <dbReference type="EMBL" id="EOT83563.1"/>
    </source>
</evidence>
<reference evidence="1 2" key="1">
    <citation type="submission" date="2013-03" db="EMBL/GenBank/DDBJ databases">
        <title>The Genome Sequence of Enterococcus sulfureus ATCC_49903 (PacBio/Illumina hybrid assembly).</title>
        <authorList>
            <consortium name="The Broad Institute Genomics Platform"/>
            <consortium name="The Broad Institute Genome Sequencing Center for Infectious Disease"/>
            <person name="Earl A."/>
            <person name="Russ C."/>
            <person name="Gilmore M."/>
            <person name="Surin D."/>
            <person name="Walker B."/>
            <person name="Young S."/>
            <person name="Zeng Q."/>
            <person name="Gargeya S."/>
            <person name="Fitzgerald M."/>
            <person name="Haas B."/>
            <person name="Abouelleil A."/>
            <person name="Allen A.W."/>
            <person name="Alvarado L."/>
            <person name="Arachchi H.M."/>
            <person name="Berlin A.M."/>
            <person name="Chapman S.B."/>
            <person name="Gainer-Dewar J."/>
            <person name="Goldberg J."/>
            <person name="Griggs A."/>
            <person name="Gujja S."/>
            <person name="Hansen M."/>
            <person name="Howarth C."/>
            <person name="Imamovic A."/>
            <person name="Ireland A."/>
            <person name="Larimer J."/>
            <person name="McCowan C."/>
            <person name="Murphy C."/>
            <person name="Pearson M."/>
            <person name="Poon T.W."/>
            <person name="Priest M."/>
            <person name="Roberts A."/>
            <person name="Saif S."/>
            <person name="Shea T."/>
            <person name="Sisk P."/>
            <person name="Sykes S."/>
            <person name="Wortman J."/>
            <person name="Nusbaum C."/>
            <person name="Birren B."/>
        </authorList>
    </citation>
    <scope>NUCLEOTIDE SEQUENCE [LARGE SCALE GENOMIC DNA]</scope>
    <source>
        <strain evidence="1 2">ATCC 49903</strain>
    </source>
</reference>
<dbReference type="PATRIC" id="fig|1140003.3.peg.1348"/>
<dbReference type="eggNOG" id="ENOG503095X">
    <property type="taxonomic scope" value="Bacteria"/>
</dbReference>
<evidence type="ECO:0000313" key="2">
    <source>
        <dbReference type="Proteomes" id="UP000015961"/>
    </source>
</evidence>
<dbReference type="RefSeq" id="WP_016185843.1">
    <property type="nucleotide sequence ID" value="NZ_ASWO01000005.1"/>
</dbReference>
<name>S0P423_9ENTE</name>
<organism evidence="1 2">
    <name type="scientific">Enterococcus sulfureus ATCC 49903</name>
    <dbReference type="NCBI Taxonomy" id="1140003"/>
    <lineage>
        <taxon>Bacteria</taxon>
        <taxon>Bacillati</taxon>
        <taxon>Bacillota</taxon>
        <taxon>Bacilli</taxon>
        <taxon>Lactobacillales</taxon>
        <taxon>Enterococcaceae</taxon>
        <taxon>Enterococcus</taxon>
    </lineage>
</organism>
<accession>S0P423</accession>
<comment type="caution">
    <text evidence="1">The sequence shown here is derived from an EMBL/GenBank/DDBJ whole genome shotgun (WGS) entry which is preliminary data.</text>
</comment>
<dbReference type="AlphaFoldDB" id="S0P423"/>
<keyword evidence="2" id="KW-1185">Reference proteome</keyword>